<keyword evidence="2" id="KW-1185">Reference proteome</keyword>
<evidence type="ECO:0000313" key="2">
    <source>
        <dbReference type="Proteomes" id="UP001177021"/>
    </source>
</evidence>
<name>A0ACB0KSL3_TRIPR</name>
<accession>A0ACB0KSL3</accession>
<comment type="caution">
    <text evidence="1">The sequence shown here is derived from an EMBL/GenBank/DDBJ whole genome shotgun (WGS) entry which is preliminary data.</text>
</comment>
<dbReference type="EMBL" id="CASHSV030000311">
    <property type="protein sequence ID" value="CAJ2658848.1"/>
    <property type="molecule type" value="Genomic_DNA"/>
</dbReference>
<reference evidence="1" key="1">
    <citation type="submission" date="2023-10" db="EMBL/GenBank/DDBJ databases">
        <authorList>
            <person name="Rodriguez Cubillos JULIANA M."/>
            <person name="De Vega J."/>
        </authorList>
    </citation>
    <scope>NUCLEOTIDE SEQUENCE</scope>
</reference>
<proteinExistence type="predicted"/>
<gene>
    <name evidence="1" type="ORF">MILVUS5_LOCUS25155</name>
</gene>
<evidence type="ECO:0000313" key="1">
    <source>
        <dbReference type="EMBL" id="CAJ2658848.1"/>
    </source>
</evidence>
<protein>
    <submittedName>
        <fullName evidence="1">Uncharacterized protein</fullName>
    </submittedName>
</protein>
<dbReference type="Proteomes" id="UP001177021">
    <property type="component" value="Unassembled WGS sequence"/>
</dbReference>
<sequence>MGPFIVTAFNPVRMIIVTALACIILSEQLFLGSIIGAIVVVVGLYLVVWVKSKEYKARNDMQQSPTKDNTLQDQQQLPVTAPTKESSDI</sequence>
<organism evidence="1 2">
    <name type="scientific">Trifolium pratense</name>
    <name type="common">Red clover</name>
    <dbReference type="NCBI Taxonomy" id="57577"/>
    <lineage>
        <taxon>Eukaryota</taxon>
        <taxon>Viridiplantae</taxon>
        <taxon>Streptophyta</taxon>
        <taxon>Embryophyta</taxon>
        <taxon>Tracheophyta</taxon>
        <taxon>Spermatophyta</taxon>
        <taxon>Magnoliopsida</taxon>
        <taxon>eudicotyledons</taxon>
        <taxon>Gunneridae</taxon>
        <taxon>Pentapetalae</taxon>
        <taxon>rosids</taxon>
        <taxon>fabids</taxon>
        <taxon>Fabales</taxon>
        <taxon>Fabaceae</taxon>
        <taxon>Papilionoideae</taxon>
        <taxon>50 kb inversion clade</taxon>
        <taxon>NPAAA clade</taxon>
        <taxon>Hologalegina</taxon>
        <taxon>IRL clade</taxon>
        <taxon>Trifolieae</taxon>
        <taxon>Trifolium</taxon>
    </lineage>
</organism>